<dbReference type="AlphaFoldDB" id="A0A923MGZ1"/>
<comment type="caution">
    <text evidence="1">The sequence shown here is derived from an EMBL/GenBank/DDBJ whole genome shotgun (WGS) entry which is preliminary data.</text>
</comment>
<organism evidence="1 2">
    <name type="scientific">Dysosmobacter segnis</name>
    <dbReference type="NCBI Taxonomy" id="2763042"/>
    <lineage>
        <taxon>Bacteria</taxon>
        <taxon>Bacillati</taxon>
        <taxon>Bacillota</taxon>
        <taxon>Clostridia</taxon>
        <taxon>Eubacteriales</taxon>
        <taxon>Oscillospiraceae</taxon>
        <taxon>Dysosmobacter</taxon>
    </lineage>
</organism>
<reference evidence="1" key="1">
    <citation type="submission" date="2020-08" db="EMBL/GenBank/DDBJ databases">
        <title>Genome public.</title>
        <authorList>
            <person name="Liu C."/>
            <person name="Sun Q."/>
        </authorList>
    </citation>
    <scope>NUCLEOTIDE SEQUENCE</scope>
    <source>
        <strain evidence="1">BX15</strain>
    </source>
</reference>
<accession>A0A923MGZ1</accession>
<gene>
    <name evidence="1" type="ORF">H8Z83_00165</name>
</gene>
<name>A0A923MGZ1_9FIRM</name>
<evidence type="ECO:0000313" key="1">
    <source>
        <dbReference type="EMBL" id="MBC5768767.1"/>
    </source>
</evidence>
<evidence type="ECO:0000313" key="2">
    <source>
        <dbReference type="Proteomes" id="UP000620327"/>
    </source>
</evidence>
<dbReference type="Proteomes" id="UP000620327">
    <property type="component" value="Unassembled WGS sequence"/>
</dbReference>
<protein>
    <submittedName>
        <fullName evidence="1">Uncharacterized protein</fullName>
    </submittedName>
</protein>
<dbReference type="RefSeq" id="WP_187013182.1">
    <property type="nucleotide sequence ID" value="NZ_JACOQI010000001.1"/>
</dbReference>
<keyword evidence="2" id="KW-1185">Reference proteome</keyword>
<sequence>MERFENLLDFINELNENGRIPYDDYSRLFDLVQEFAGAEEAINAAATDIAALLWLNGNCEYCEHGEKEEFSGANRWHCRLGNGIDCRPVWRGAATKASLPEIHKAEPTSLRAKPSRAETMFGPKETWAIPDRAEAEETTPKTYKGFLLIRCAQCGELRGFCAKQPISSYRCATCNGETPLHDLTSAHIRCKCGKHFKYRTNFEEDFFTYSCLSCGAPVDLAYNKKARTYQTVR</sequence>
<dbReference type="EMBL" id="JACOQI010000001">
    <property type="protein sequence ID" value="MBC5768767.1"/>
    <property type="molecule type" value="Genomic_DNA"/>
</dbReference>
<proteinExistence type="predicted"/>